<dbReference type="InterPro" id="IPR050109">
    <property type="entry name" value="HTH-type_TetR-like_transc_reg"/>
</dbReference>
<dbReference type="PANTHER" id="PTHR30055">
    <property type="entry name" value="HTH-TYPE TRANSCRIPTIONAL REGULATOR RUTR"/>
    <property type="match status" value="1"/>
</dbReference>
<dbReference type="InterPro" id="IPR036271">
    <property type="entry name" value="Tet_transcr_reg_TetR-rel_C_sf"/>
</dbReference>
<dbReference type="RefSeq" id="WP_377871094.1">
    <property type="nucleotide sequence ID" value="NZ_JBHMAY010000026.1"/>
</dbReference>
<keyword evidence="7" id="KW-1185">Reference proteome</keyword>
<evidence type="ECO:0000256" key="3">
    <source>
        <dbReference type="ARBA" id="ARBA00023163"/>
    </source>
</evidence>
<protein>
    <submittedName>
        <fullName evidence="6">TetR/AcrR family transcriptional regulator</fullName>
    </submittedName>
</protein>
<sequence length="232" mass="25441">MAALGSAVSPPFVGEQPVAEDAASCRADYAALGWSAITLRHVRFHWCRASAMSAAQRADARENRERIVEIAREAIAGSGELRLNAVAKSAGVGQGTLYRHFPTREDLLAEVYRQEVEELVALAPELLSSQGPVEALSRWFDRIAEYARVKRGVFAALETAVWKGLSEESHGPLGDAITLLLDAGKAEGTIRPDIDARDFFILSGYLTRLDEDEWDSRARHLLDVLLQGVLSR</sequence>
<keyword evidence="1" id="KW-0805">Transcription regulation</keyword>
<organism evidence="6 7">
    <name type="scientific">Amycolatopsis halotolerans</name>
    <dbReference type="NCBI Taxonomy" id="330083"/>
    <lineage>
        <taxon>Bacteria</taxon>
        <taxon>Bacillati</taxon>
        <taxon>Actinomycetota</taxon>
        <taxon>Actinomycetes</taxon>
        <taxon>Pseudonocardiales</taxon>
        <taxon>Pseudonocardiaceae</taxon>
        <taxon>Amycolatopsis</taxon>
    </lineage>
</organism>
<dbReference type="PROSITE" id="PS50977">
    <property type="entry name" value="HTH_TETR_2"/>
    <property type="match status" value="1"/>
</dbReference>
<evidence type="ECO:0000259" key="5">
    <source>
        <dbReference type="PROSITE" id="PS50977"/>
    </source>
</evidence>
<feature type="DNA-binding region" description="H-T-H motif" evidence="4">
    <location>
        <begin position="82"/>
        <end position="101"/>
    </location>
</feature>
<dbReference type="EMBL" id="JBHRWI010000020">
    <property type="protein sequence ID" value="MFC3511946.1"/>
    <property type="molecule type" value="Genomic_DNA"/>
</dbReference>
<accession>A0ABV7QFM9</accession>
<dbReference type="Pfam" id="PF00440">
    <property type="entry name" value="TetR_N"/>
    <property type="match status" value="1"/>
</dbReference>
<dbReference type="Gene3D" id="1.10.357.10">
    <property type="entry name" value="Tetracycline Repressor, domain 2"/>
    <property type="match status" value="1"/>
</dbReference>
<dbReference type="PANTHER" id="PTHR30055:SF234">
    <property type="entry name" value="HTH-TYPE TRANSCRIPTIONAL REGULATOR BETI"/>
    <property type="match status" value="1"/>
</dbReference>
<keyword evidence="3" id="KW-0804">Transcription</keyword>
<dbReference type="Pfam" id="PF21597">
    <property type="entry name" value="TetR_C_43"/>
    <property type="match status" value="1"/>
</dbReference>
<comment type="caution">
    <text evidence="6">The sequence shown here is derived from an EMBL/GenBank/DDBJ whole genome shotgun (WGS) entry which is preliminary data.</text>
</comment>
<evidence type="ECO:0000256" key="2">
    <source>
        <dbReference type="ARBA" id="ARBA00023125"/>
    </source>
</evidence>
<evidence type="ECO:0000313" key="7">
    <source>
        <dbReference type="Proteomes" id="UP001595764"/>
    </source>
</evidence>
<keyword evidence="2 4" id="KW-0238">DNA-binding</keyword>
<proteinExistence type="predicted"/>
<dbReference type="SUPFAM" id="SSF46689">
    <property type="entry name" value="Homeodomain-like"/>
    <property type="match status" value="1"/>
</dbReference>
<gene>
    <name evidence="6" type="ORF">ACFORO_17380</name>
</gene>
<dbReference type="SUPFAM" id="SSF48498">
    <property type="entry name" value="Tetracyclin repressor-like, C-terminal domain"/>
    <property type="match status" value="1"/>
</dbReference>
<dbReference type="InterPro" id="IPR001647">
    <property type="entry name" value="HTH_TetR"/>
</dbReference>
<dbReference type="InterPro" id="IPR049445">
    <property type="entry name" value="TetR_SbtR-like_C"/>
</dbReference>
<evidence type="ECO:0000256" key="4">
    <source>
        <dbReference type="PROSITE-ProRule" id="PRU00335"/>
    </source>
</evidence>
<dbReference type="InterPro" id="IPR009057">
    <property type="entry name" value="Homeodomain-like_sf"/>
</dbReference>
<feature type="domain" description="HTH tetR-type" evidence="5">
    <location>
        <begin position="61"/>
        <end position="119"/>
    </location>
</feature>
<dbReference type="Proteomes" id="UP001595764">
    <property type="component" value="Unassembled WGS sequence"/>
</dbReference>
<evidence type="ECO:0000256" key="1">
    <source>
        <dbReference type="ARBA" id="ARBA00023015"/>
    </source>
</evidence>
<evidence type="ECO:0000313" key="6">
    <source>
        <dbReference type="EMBL" id="MFC3511946.1"/>
    </source>
</evidence>
<reference evidence="7" key="1">
    <citation type="journal article" date="2019" name="Int. J. Syst. Evol. Microbiol.">
        <title>The Global Catalogue of Microorganisms (GCM) 10K type strain sequencing project: providing services to taxonomists for standard genome sequencing and annotation.</title>
        <authorList>
            <consortium name="The Broad Institute Genomics Platform"/>
            <consortium name="The Broad Institute Genome Sequencing Center for Infectious Disease"/>
            <person name="Wu L."/>
            <person name="Ma J."/>
        </authorList>
    </citation>
    <scope>NUCLEOTIDE SEQUENCE [LARGE SCALE GENOMIC DNA]</scope>
    <source>
        <strain evidence="7">CGMCC 4.7682</strain>
    </source>
</reference>
<name>A0ABV7QFM9_9PSEU</name>